<evidence type="ECO:0000313" key="7">
    <source>
        <dbReference type="EMBL" id="GAA4518782.1"/>
    </source>
</evidence>
<accession>A0ABP8R5R0</accession>
<dbReference type="Pfam" id="PF03706">
    <property type="entry name" value="LPG_synthase_TM"/>
    <property type="match status" value="1"/>
</dbReference>
<dbReference type="EMBL" id="BAABGR010000035">
    <property type="protein sequence ID" value="GAA4518782.1"/>
    <property type="molecule type" value="Genomic_DNA"/>
</dbReference>
<keyword evidence="3 6" id="KW-0812">Transmembrane</keyword>
<organism evidence="7 8">
    <name type="scientific">Sphingobacterium thermophilum</name>
    <dbReference type="NCBI Taxonomy" id="768534"/>
    <lineage>
        <taxon>Bacteria</taxon>
        <taxon>Pseudomonadati</taxon>
        <taxon>Bacteroidota</taxon>
        <taxon>Sphingobacteriia</taxon>
        <taxon>Sphingobacteriales</taxon>
        <taxon>Sphingobacteriaceae</taxon>
        <taxon>Sphingobacterium</taxon>
    </lineage>
</organism>
<comment type="caution">
    <text evidence="7">The sequence shown here is derived from an EMBL/GenBank/DDBJ whole genome shotgun (WGS) entry which is preliminary data.</text>
</comment>
<evidence type="ECO:0000256" key="2">
    <source>
        <dbReference type="ARBA" id="ARBA00022475"/>
    </source>
</evidence>
<feature type="transmembrane region" description="Helical" evidence="6">
    <location>
        <begin position="188"/>
        <end position="213"/>
    </location>
</feature>
<feature type="transmembrane region" description="Helical" evidence="6">
    <location>
        <begin position="219"/>
        <end position="242"/>
    </location>
</feature>
<keyword evidence="8" id="KW-1185">Reference proteome</keyword>
<dbReference type="InterPro" id="IPR022791">
    <property type="entry name" value="L-PG_synthase/AglD"/>
</dbReference>
<proteinExistence type="predicted"/>
<evidence type="ECO:0000256" key="4">
    <source>
        <dbReference type="ARBA" id="ARBA00022989"/>
    </source>
</evidence>
<dbReference type="PANTHER" id="PTHR40277:SF1">
    <property type="entry name" value="BLL5419 PROTEIN"/>
    <property type="match status" value="1"/>
</dbReference>
<evidence type="ECO:0000256" key="5">
    <source>
        <dbReference type="ARBA" id="ARBA00023136"/>
    </source>
</evidence>
<dbReference type="RefSeq" id="WP_039054465.1">
    <property type="nucleotide sequence ID" value="NZ_BAABGR010000035.1"/>
</dbReference>
<protein>
    <submittedName>
        <fullName evidence="7">Lysylphosphatidylglycerol synthase transmembrane domain-containing protein</fullName>
    </submittedName>
</protein>
<feature type="transmembrane region" description="Helical" evidence="6">
    <location>
        <begin position="50"/>
        <end position="69"/>
    </location>
</feature>
<dbReference type="Proteomes" id="UP001500394">
    <property type="component" value="Unassembled WGS sequence"/>
</dbReference>
<evidence type="ECO:0000313" key="8">
    <source>
        <dbReference type="Proteomes" id="UP001500394"/>
    </source>
</evidence>
<sequence length="314" mass="35988">MKKNRALEILKNISKVLVTLGALYWVIRNIRNNKDISLEELENELMNCDWTILFLAFCAYAASQLMASWRLNSFFKVIKLNLTERYNFRLYQLGLLYNFFLPGGIGGDGYKIYFLKKEHHVRGRKILSAVFFDRLSGLWALCIITCALIIFMPRLAIPNYITISAALLGTLSYYFILHTYFKDFSKKFFITHIKALGVQGFQVLSAILILYSLDFQDKFSPYLLLFLVSSLVSIVPSIGGGAGLRELVMMYGAMYLKIDIHSALLLSIFFYVISLLMASSGIYYVIRPERLGAKKLPSVAEVEEEIVKEKEDYD</sequence>
<comment type="subcellular location">
    <subcellularLocation>
        <location evidence="1">Cell membrane</location>
        <topology evidence="1">Multi-pass membrane protein</topology>
    </subcellularLocation>
</comment>
<feature type="transmembrane region" description="Helical" evidence="6">
    <location>
        <begin position="263"/>
        <end position="286"/>
    </location>
</feature>
<keyword evidence="2" id="KW-1003">Cell membrane</keyword>
<evidence type="ECO:0000256" key="1">
    <source>
        <dbReference type="ARBA" id="ARBA00004651"/>
    </source>
</evidence>
<feature type="transmembrane region" description="Helical" evidence="6">
    <location>
        <begin position="12"/>
        <end position="30"/>
    </location>
</feature>
<feature type="transmembrane region" description="Helical" evidence="6">
    <location>
        <begin position="157"/>
        <end position="176"/>
    </location>
</feature>
<evidence type="ECO:0000256" key="3">
    <source>
        <dbReference type="ARBA" id="ARBA00022692"/>
    </source>
</evidence>
<reference evidence="8" key="1">
    <citation type="journal article" date="2019" name="Int. J. Syst. Evol. Microbiol.">
        <title>The Global Catalogue of Microorganisms (GCM) 10K type strain sequencing project: providing services to taxonomists for standard genome sequencing and annotation.</title>
        <authorList>
            <consortium name="The Broad Institute Genomics Platform"/>
            <consortium name="The Broad Institute Genome Sequencing Center for Infectious Disease"/>
            <person name="Wu L."/>
            <person name="Ma J."/>
        </authorList>
    </citation>
    <scope>NUCLEOTIDE SEQUENCE [LARGE SCALE GENOMIC DNA]</scope>
    <source>
        <strain evidence="8">JCM 17858</strain>
    </source>
</reference>
<evidence type="ECO:0000256" key="6">
    <source>
        <dbReference type="SAM" id="Phobius"/>
    </source>
</evidence>
<name>A0ABP8R5R0_9SPHI</name>
<feature type="transmembrane region" description="Helical" evidence="6">
    <location>
        <begin position="126"/>
        <end position="151"/>
    </location>
</feature>
<keyword evidence="5 6" id="KW-0472">Membrane</keyword>
<dbReference type="NCBIfam" id="TIGR00374">
    <property type="entry name" value="flippase-like domain"/>
    <property type="match status" value="1"/>
</dbReference>
<gene>
    <name evidence="7" type="ORF">GCM10023173_20800</name>
</gene>
<keyword evidence="4 6" id="KW-1133">Transmembrane helix</keyword>
<dbReference type="PANTHER" id="PTHR40277">
    <property type="entry name" value="BLL5419 PROTEIN"/>
    <property type="match status" value="1"/>
</dbReference>